<feature type="region of interest" description="Disordered" evidence="1">
    <location>
        <begin position="8"/>
        <end position="41"/>
    </location>
</feature>
<protein>
    <submittedName>
        <fullName evidence="2">Uncharacterized protein</fullName>
    </submittedName>
</protein>
<reference evidence="3" key="2">
    <citation type="submission" date="2013-12" db="EMBL/GenBank/DDBJ databases">
        <title>Evolution of pathogenesis and genome organization in the Tremellales.</title>
        <authorList>
            <person name="Cuomo C."/>
            <person name="Litvintseva A."/>
            <person name="Heitman J."/>
            <person name="Chen Y."/>
            <person name="Sun S."/>
            <person name="Springer D."/>
            <person name="Dromer F."/>
            <person name="Young S."/>
            <person name="Zeng Q."/>
            <person name="Chapman S."/>
            <person name="Gujja S."/>
            <person name="Saif S."/>
            <person name="Birren B."/>
        </authorList>
    </citation>
    <scope>NUCLEOTIDE SEQUENCE [LARGE SCALE GENOMIC DNA]</scope>
    <source>
        <strain evidence="3">BCC8398</strain>
    </source>
</reference>
<dbReference type="AlphaFoldDB" id="A0A1B9GN72"/>
<accession>A0A1B9GN72</accession>
<reference evidence="2 3" key="1">
    <citation type="submission" date="2013-07" db="EMBL/GenBank/DDBJ databases">
        <title>The Genome Sequence of Cryptococcus heveanensis BCC8398.</title>
        <authorList>
            <consortium name="The Broad Institute Genome Sequencing Platform"/>
            <person name="Cuomo C."/>
            <person name="Litvintseva A."/>
            <person name="Chen Y."/>
            <person name="Heitman J."/>
            <person name="Sun S."/>
            <person name="Springer D."/>
            <person name="Dromer F."/>
            <person name="Young S.K."/>
            <person name="Zeng Q."/>
            <person name="Gargeya S."/>
            <person name="Fitzgerald M."/>
            <person name="Abouelleil A."/>
            <person name="Alvarado L."/>
            <person name="Berlin A.M."/>
            <person name="Chapman S.B."/>
            <person name="Dewar J."/>
            <person name="Goldberg J."/>
            <person name="Griggs A."/>
            <person name="Gujja S."/>
            <person name="Hansen M."/>
            <person name="Howarth C."/>
            <person name="Imamovic A."/>
            <person name="Larimer J."/>
            <person name="McCowan C."/>
            <person name="Murphy C."/>
            <person name="Pearson M."/>
            <person name="Priest M."/>
            <person name="Roberts A."/>
            <person name="Saif S."/>
            <person name="Shea T."/>
            <person name="Sykes S."/>
            <person name="Wortman J."/>
            <person name="Nusbaum C."/>
            <person name="Birren B."/>
        </authorList>
    </citation>
    <scope>NUCLEOTIDE SEQUENCE [LARGE SCALE GENOMIC DNA]</scope>
    <source>
        <strain evidence="2 3">BCC8398</strain>
    </source>
</reference>
<evidence type="ECO:0000313" key="2">
    <source>
        <dbReference type="EMBL" id="OCF32510.1"/>
    </source>
</evidence>
<evidence type="ECO:0000313" key="3">
    <source>
        <dbReference type="Proteomes" id="UP000092666"/>
    </source>
</evidence>
<dbReference type="EMBL" id="KI669507">
    <property type="protein sequence ID" value="OCF32510.1"/>
    <property type="molecule type" value="Genomic_DNA"/>
</dbReference>
<sequence length="215" mass="23700">MFAQIIANSKRDLRRASRNSPSTRTVDGGTKSVRPSRCPSCATSERTLQMTTGASGRLDKLRDLSDTYFQGSGFTAASSGTGESQDHIGSAAATTSDVPEWAEREVRTILDTDGFRDDPGRFKEWFPSLDLPEPSCHSQRKQDLSHLSRRRRQVDESQNPMILIEPPQESTEDGSTWGDTAASVALSLSRLWNTTARNTTTLIYGDESEDSLLPQ</sequence>
<evidence type="ECO:0000256" key="1">
    <source>
        <dbReference type="SAM" id="MobiDB-lite"/>
    </source>
</evidence>
<feature type="region of interest" description="Disordered" evidence="1">
    <location>
        <begin position="75"/>
        <end position="98"/>
    </location>
</feature>
<keyword evidence="3" id="KW-1185">Reference proteome</keyword>
<feature type="region of interest" description="Disordered" evidence="1">
    <location>
        <begin position="133"/>
        <end position="176"/>
    </location>
</feature>
<dbReference type="Proteomes" id="UP000092666">
    <property type="component" value="Unassembled WGS sequence"/>
</dbReference>
<gene>
    <name evidence="2" type="ORF">I316_05690</name>
</gene>
<name>A0A1B9GN72_9TREE</name>
<proteinExistence type="predicted"/>
<organism evidence="2 3">
    <name type="scientific">Kwoniella heveanensis BCC8398</name>
    <dbReference type="NCBI Taxonomy" id="1296120"/>
    <lineage>
        <taxon>Eukaryota</taxon>
        <taxon>Fungi</taxon>
        <taxon>Dikarya</taxon>
        <taxon>Basidiomycota</taxon>
        <taxon>Agaricomycotina</taxon>
        <taxon>Tremellomycetes</taxon>
        <taxon>Tremellales</taxon>
        <taxon>Cryptococcaceae</taxon>
        <taxon>Kwoniella</taxon>
    </lineage>
</organism>